<reference evidence="11" key="1">
    <citation type="submission" date="2016-10" db="EMBL/GenBank/DDBJ databases">
        <authorList>
            <person name="Varghese N."/>
            <person name="Submissions S."/>
        </authorList>
    </citation>
    <scope>NUCLEOTIDE SEQUENCE [LARGE SCALE GENOMIC DNA]</scope>
    <source>
        <strain evidence="11">DSM 4002</strain>
    </source>
</reference>
<dbReference type="InterPro" id="IPR050131">
    <property type="entry name" value="Peptidase_S8_subtilisin-like"/>
</dbReference>
<feature type="signal peptide" evidence="7">
    <location>
        <begin position="1"/>
        <end position="18"/>
    </location>
</feature>
<dbReference type="InterPro" id="IPR000209">
    <property type="entry name" value="Peptidase_S8/S53_dom"/>
</dbReference>
<evidence type="ECO:0000256" key="7">
    <source>
        <dbReference type="SAM" id="SignalP"/>
    </source>
</evidence>
<dbReference type="InterPro" id="IPR015500">
    <property type="entry name" value="Peptidase_S8_subtilisin-rel"/>
</dbReference>
<dbReference type="PANTHER" id="PTHR43806">
    <property type="entry name" value="PEPTIDASE S8"/>
    <property type="match status" value="1"/>
</dbReference>
<feature type="active site" description="Charge relay system" evidence="6">
    <location>
        <position position="177"/>
    </location>
</feature>
<evidence type="ECO:0000256" key="1">
    <source>
        <dbReference type="ARBA" id="ARBA00011073"/>
    </source>
</evidence>
<dbReference type="eggNOG" id="COG1404">
    <property type="taxonomic scope" value="Bacteria"/>
</dbReference>
<dbReference type="PROSITE" id="PS00136">
    <property type="entry name" value="SUBTILASE_ASP"/>
    <property type="match status" value="1"/>
</dbReference>
<dbReference type="PANTHER" id="PTHR43806:SF67">
    <property type="entry name" value="EGF-LIKE DOMAIN-CONTAINING PROTEIN"/>
    <property type="match status" value="1"/>
</dbReference>
<dbReference type="CDD" id="cd07493">
    <property type="entry name" value="Peptidases_S8_9"/>
    <property type="match status" value="1"/>
</dbReference>
<protein>
    <submittedName>
        <fullName evidence="10">Por secretion system C-terminal sorting domain-containing protein</fullName>
    </submittedName>
</protein>
<dbReference type="GO" id="GO:0004252">
    <property type="term" value="F:serine-type endopeptidase activity"/>
    <property type="evidence" value="ECO:0007669"/>
    <property type="project" value="UniProtKB-UniRule"/>
</dbReference>
<dbReference type="PROSITE" id="PS51892">
    <property type="entry name" value="SUBTILASE"/>
    <property type="match status" value="1"/>
</dbReference>
<dbReference type="InterPro" id="IPR026444">
    <property type="entry name" value="Secre_tail"/>
</dbReference>
<dbReference type="Gene3D" id="3.40.50.200">
    <property type="entry name" value="Peptidase S8/S53 domain"/>
    <property type="match status" value="1"/>
</dbReference>
<dbReference type="NCBIfam" id="TIGR04183">
    <property type="entry name" value="Por_Secre_tail"/>
    <property type="match status" value="1"/>
</dbReference>
<organism evidence="10 11">
    <name type="scientific">Flavobacterium succinicans</name>
    <dbReference type="NCBI Taxonomy" id="29536"/>
    <lineage>
        <taxon>Bacteria</taxon>
        <taxon>Pseudomonadati</taxon>
        <taxon>Bacteroidota</taxon>
        <taxon>Flavobacteriia</taxon>
        <taxon>Flavobacteriales</taxon>
        <taxon>Flavobacteriaceae</taxon>
        <taxon>Flavobacterium</taxon>
    </lineage>
</organism>
<evidence type="ECO:0000256" key="4">
    <source>
        <dbReference type="ARBA" id="ARBA00022801"/>
    </source>
</evidence>
<gene>
    <name evidence="10" type="ORF">SAMN05444143_10269</name>
</gene>
<keyword evidence="4 6" id="KW-0378">Hydrolase</keyword>
<evidence type="ECO:0000256" key="5">
    <source>
        <dbReference type="ARBA" id="ARBA00022825"/>
    </source>
</evidence>
<feature type="domain" description="Peptidase S8/S53" evidence="8">
    <location>
        <begin position="168"/>
        <end position="441"/>
    </location>
</feature>
<dbReference type="InterPro" id="IPR036852">
    <property type="entry name" value="Peptidase_S8/S53_dom_sf"/>
</dbReference>
<keyword evidence="2 6" id="KW-0645">Protease</keyword>
<dbReference type="AlphaFoldDB" id="A0A1I4TCW4"/>
<dbReference type="EMBL" id="FOUT01000002">
    <property type="protein sequence ID" value="SFM74532.1"/>
    <property type="molecule type" value="Genomic_DNA"/>
</dbReference>
<evidence type="ECO:0000313" key="11">
    <source>
        <dbReference type="Proteomes" id="UP000182961"/>
    </source>
</evidence>
<dbReference type="Pfam" id="PF00082">
    <property type="entry name" value="Peptidase_S8"/>
    <property type="match status" value="1"/>
</dbReference>
<proteinExistence type="inferred from homology"/>
<keyword evidence="11" id="KW-1185">Reference proteome</keyword>
<dbReference type="SUPFAM" id="SSF52743">
    <property type="entry name" value="Subtilisin-like"/>
    <property type="match status" value="1"/>
</dbReference>
<evidence type="ECO:0000256" key="2">
    <source>
        <dbReference type="ARBA" id="ARBA00022670"/>
    </source>
</evidence>
<dbReference type="PIRSF" id="PIRSF037903">
    <property type="entry name" value="Subtilisin_rel_GFO_2223"/>
    <property type="match status" value="1"/>
</dbReference>
<dbReference type="InterPro" id="IPR023827">
    <property type="entry name" value="Peptidase_S8_Asp-AS"/>
</dbReference>
<dbReference type="Proteomes" id="UP000182961">
    <property type="component" value="Unassembled WGS sequence"/>
</dbReference>
<keyword evidence="5 6" id="KW-0720">Serine protease</keyword>
<accession>A0A1I4TCW4</accession>
<evidence type="ECO:0000259" key="8">
    <source>
        <dbReference type="Pfam" id="PF00082"/>
    </source>
</evidence>
<dbReference type="STRING" id="29536.FLB_08020"/>
<evidence type="ECO:0000313" key="10">
    <source>
        <dbReference type="EMBL" id="SFM74532.1"/>
    </source>
</evidence>
<dbReference type="GO" id="GO:0006508">
    <property type="term" value="P:proteolysis"/>
    <property type="evidence" value="ECO:0007669"/>
    <property type="project" value="UniProtKB-KW"/>
</dbReference>
<dbReference type="PRINTS" id="PR00723">
    <property type="entry name" value="SUBTILISIN"/>
</dbReference>
<evidence type="ECO:0000256" key="3">
    <source>
        <dbReference type="ARBA" id="ARBA00022729"/>
    </source>
</evidence>
<dbReference type="InterPro" id="IPR017317">
    <property type="entry name" value="Pept_S8_subtilisin_bacteroid-2"/>
</dbReference>
<name>A0A1I4TCW4_9FLAO</name>
<keyword evidence="3 7" id="KW-0732">Signal</keyword>
<evidence type="ECO:0000256" key="6">
    <source>
        <dbReference type="PROSITE-ProRule" id="PRU01240"/>
    </source>
</evidence>
<feature type="active site" description="Charge relay system" evidence="6">
    <location>
        <position position="217"/>
    </location>
</feature>
<comment type="similarity">
    <text evidence="1 6">Belongs to the peptidase S8 family.</text>
</comment>
<sequence length="538" mass="58408">MKKIVFLFFLFQSFLVFSQQDAWVYFGDKTNVQNYLDNPQLMLSHRAIDRRTRQKIALDSKDVPIPASYIKAVKASAGITVMGQSKWLNALHVRGTQADITSLKNLAFVAKISFADKSLNATEKTTAVSKNQQVQKKYNTAITYNYGASANQIQMLNGYLLHQQNYTGSGKIIAVLDAGFPGVDTQLPFKKLRDNNQILGGYNYVNRSTNYYTGDNHGTLVLSTMGGNQDQALVGTAPDASYYLFVTENDASENPVEETLWVEAAEKADSLGVDIINSSLGYFDFDNSKYSYTYADMNGATAFISRGAEIAFSRGMLVVASAGNSGNTTNPNIAAPADAVSVLTVGAVNASKTRAVFSSIGPSFDGRVKPEVMAQGKSSVVSNEFGNIGTADGTSFSSPILAGMVACLWQALPDKTNKEIRDLIIQSADKYFTPTPQLGYGIPDFSAAVNKGLLVTIDNQDVSFSLYPNPSKGTVCMTLPSTVEEVQLTIYSLLGQKIMEVPFSKSTPSFSVETLWNGVYLYTIQGGNFSAQGKIIKY</sequence>
<dbReference type="Pfam" id="PF18962">
    <property type="entry name" value="Por_Secre_tail"/>
    <property type="match status" value="1"/>
</dbReference>
<feature type="domain" description="Secretion system C-terminal sorting" evidence="9">
    <location>
        <begin position="466"/>
        <end position="536"/>
    </location>
</feature>
<feature type="chain" id="PRO_5010256919" evidence="7">
    <location>
        <begin position="19"/>
        <end position="538"/>
    </location>
</feature>
<feature type="active site" description="Charge relay system" evidence="6">
    <location>
        <position position="395"/>
    </location>
</feature>
<dbReference type="RefSeq" id="WP_024980227.1">
    <property type="nucleotide sequence ID" value="NZ_CBCRUM010000008.1"/>
</dbReference>
<evidence type="ECO:0000259" key="9">
    <source>
        <dbReference type="Pfam" id="PF18962"/>
    </source>
</evidence>